<evidence type="ECO:0000256" key="6">
    <source>
        <dbReference type="ARBA" id="ARBA00023170"/>
    </source>
</evidence>
<dbReference type="Proteomes" id="UP000762676">
    <property type="component" value="Unassembled WGS sequence"/>
</dbReference>
<dbReference type="GO" id="GO:0016941">
    <property type="term" value="F:natriuretic peptide receptor activity"/>
    <property type="evidence" value="ECO:0007669"/>
    <property type="project" value="TreeGrafter"/>
</dbReference>
<keyword evidence="2" id="KW-0812">Transmembrane</keyword>
<name>A0AAV4HM30_9GAST</name>
<organism evidence="9 10">
    <name type="scientific">Elysia marginata</name>
    <dbReference type="NCBI Taxonomy" id="1093978"/>
    <lineage>
        <taxon>Eukaryota</taxon>
        <taxon>Metazoa</taxon>
        <taxon>Spiralia</taxon>
        <taxon>Lophotrochozoa</taxon>
        <taxon>Mollusca</taxon>
        <taxon>Gastropoda</taxon>
        <taxon>Heterobranchia</taxon>
        <taxon>Euthyneura</taxon>
        <taxon>Panpulmonata</taxon>
        <taxon>Sacoglossa</taxon>
        <taxon>Placobranchoidea</taxon>
        <taxon>Plakobranchidae</taxon>
        <taxon>Elysia</taxon>
    </lineage>
</organism>
<dbReference type="InterPro" id="IPR001828">
    <property type="entry name" value="ANF_lig-bd_rcpt"/>
</dbReference>
<comment type="subcellular location">
    <subcellularLocation>
        <location evidence="1">Membrane</location>
        <topology evidence="1">Single-pass type I membrane protein</topology>
    </subcellularLocation>
</comment>
<dbReference type="Pfam" id="PF01094">
    <property type="entry name" value="ANF_receptor"/>
    <property type="match status" value="1"/>
</dbReference>
<evidence type="ECO:0000256" key="5">
    <source>
        <dbReference type="ARBA" id="ARBA00023136"/>
    </source>
</evidence>
<comment type="caution">
    <text evidence="9">The sequence shown here is derived from an EMBL/GenBank/DDBJ whole genome shotgun (WGS) entry which is preliminary data.</text>
</comment>
<evidence type="ECO:0000313" key="9">
    <source>
        <dbReference type="EMBL" id="GFR98936.1"/>
    </source>
</evidence>
<keyword evidence="7" id="KW-0325">Glycoprotein</keyword>
<protein>
    <submittedName>
        <fullName evidence="9">Guanylate cyclase</fullName>
    </submittedName>
</protein>
<keyword evidence="10" id="KW-1185">Reference proteome</keyword>
<evidence type="ECO:0000256" key="2">
    <source>
        <dbReference type="ARBA" id="ARBA00022692"/>
    </source>
</evidence>
<evidence type="ECO:0000256" key="1">
    <source>
        <dbReference type="ARBA" id="ARBA00004479"/>
    </source>
</evidence>
<evidence type="ECO:0000313" key="10">
    <source>
        <dbReference type="Proteomes" id="UP000762676"/>
    </source>
</evidence>
<dbReference type="GO" id="GO:0016020">
    <property type="term" value="C:membrane"/>
    <property type="evidence" value="ECO:0007669"/>
    <property type="project" value="UniProtKB-SubCell"/>
</dbReference>
<accession>A0AAV4HM30</accession>
<reference evidence="9 10" key="1">
    <citation type="journal article" date="2021" name="Elife">
        <title>Chloroplast acquisition without the gene transfer in kleptoplastic sea slugs, Plakobranchus ocellatus.</title>
        <authorList>
            <person name="Maeda T."/>
            <person name="Takahashi S."/>
            <person name="Yoshida T."/>
            <person name="Shimamura S."/>
            <person name="Takaki Y."/>
            <person name="Nagai Y."/>
            <person name="Toyoda A."/>
            <person name="Suzuki Y."/>
            <person name="Arimoto A."/>
            <person name="Ishii H."/>
            <person name="Satoh N."/>
            <person name="Nishiyama T."/>
            <person name="Hasebe M."/>
            <person name="Maruyama T."/>
            <person name="Minagawa J."/>
            <person name="Obokata J."/>
            <person name="Shigenobu S."/>
        </authorList>
    </citation>
    <scope>NUCLEOTIDE SEQUENCE [LARGE SCALE GENOMIC DNA]</scope>
</reference>
<dbReference type="PANTHER" id="PTHR44755:SF5">
    <property type="entry name" value="GUANYLATE CYCLASE"/>
    <property type="match status" value="1"/>
</dbReference>
<gene>
    <name evidence="9" type="ORF">ElyMa_002781200</name>
</gene>
<keyword evidence="5" id="KW-0472">Membrane</keyword>
<evidence type="ECO:0000256" key="4">
    <source>
        <dbReference type="ARBA" id="ARBA00022989"/>
    </source>
</evidence>
<dbReference type="EMBL" id="BMAT01005728">
    <property type="protein sequence ID" value="GFR98936.1"/>
    <property type="molecule type" value="Genomic_DNA"/>
</dbReference>
<keyword evidence="3" id="KW-0732">Signal</keyword>
<dbReference type="GO" id="GO:0007165">
    <property type="term" value="P:signal transduction"/>
    <property type="evidence" value="ECO:0007669"/>
    <property type="project" value="TreeGrafter"/>
</dbReference>
<proteinExistence type="predicted"/>
<feature type="domain" description="Receptor ligand binding region" evidence="8">
    <location>
        <begin position="1"/>
        <end position="170"/>
    </location>
</feature>
<dbReference type="InterPro" id="IPR001170">
    <property type="entry name" value="ANPR/GUC"/>
</dbReference>
<dbReference type="Gene3D" id="3.40.50.2300">
    <property type="match status" value="1"/>
</dbReference>
<sequence length="185" mass="20724">MCASPDTVREIMIQAHHLNFDNGEYVFFNIDLFSSQNATALAWHRPEESDQRNEDARAAYESLMTVSLRKPTSTAYEEFSQDVRDKSAAMYKNFTAVEQEVNSFVGAFHDAVILYALALNDTIEAGGDIKDGHSITARMWNRSFSGITGTVSIDRNGDRNADYSLLDLNTDTDAFEVRKQSSEGM</sequence>
<dbReference type="PRINTS" id="PR00255">
    <property type="entry name" value="NATPEPTIDER"/>
</dbReference>
<keyword evidence="6" id="KW-0675">Receptor</keyword>
<dbReference type="SUPFAM" id="SSF53822">
    <property type="entry name" value="Periplasmic binding protein-like I"/>
    <property type="match status" value="1"/>
</dbReference>
<keyword evidence="4" id="KW-1133">Transmembrane helix</keyword>
<dbReference type="InterPro" id="IPR028082">
    <property type="entry name" value="Peripla_BP_I"/>
</dbReference>
<dbReference type="AlphaFoldDB" id="A0AAV4HM30"/>
<dbReference type="InterPro" id="IPR052612">
    <property type="entry name" value="ANP_Clearance_Receptor"/>
</dbReference>
<evidence type="ECO:0000259" key="8">
    <source>
        <dbReference type="Pfam" id="PF01094"/>
    </source>
</evidence>
<evidence type="ECO:0000256" key="7">
    <source>
        <dbReference type="ARBA" id="ARBA00023180"/>
    </source>
</evidence>
<dbReference type="GO" id="GO:0017046">
    <property type="term" value="F:peptide hormone binding"/>
    <property type="evidence" value="ECO:0007669"/>
    <property type="project" value="TreeGrafter"/>
</dbReference>
<dbReference type="PANTHER" id="PTHR44755">
    <property type="entry name" value="NATRIURETIC PEPTIDE RECEPTOR 3-RELATED"/>
    <property type="match status" value="1"/>
</dbReference>
<evidence type="ECO:0000256" key="3">
    <source>
        <dbReference type="ARBA" id="ARBA00022729"/>
    </source>
</evidence>